<dbReference type="Gene3D" id="1.20.120.680">
    <property type="entry name" value="Formiminotetrahydrofolate cyclodeaminase monomer, up-and-down helical bundle"/>
    <property type="match status" value="1"/>
</dbReference>
<evidence type="ECO:0000259" key="1">
    <source>
        <dbReference type="Pfam" id="PF04961"/>
    </source>
</evidence>
<dbReference type="Proteomes" id="UP000824159">
    <property type="component" value="Unassembled WGS sequence"/>
</dbReference>
<gene>
    <name evidence="2" type="ORF">IAD12_00825</name>
</gene>
<name>A0A9D1HBA7_9FIRM</name>
<dbReference type="AlphaFoldDB" id="A0A9D1HBA7"/>
<dbReference type="InterPro" id="IPR007044">
    <property type="entry name" value="Cyclodeamin/CycHdrlase"/>
</dbReference>
<dbReference type="InterPro" id="IPR036178">
    <property type="entry name" value="Formintransfe-cycloase-like_sf"/>
</dbReference>
<dbReference type="SUPFAM" id="SSF101262">
    <property type="entry name" value="Methenyltetrahydrofolate cyclohydrolase-like"/>
    <property type="match status" value="1"/>
</dbReference>
<evidence type="ECO:0000313" key="3">
    <source>
        <dbReference type="Proteomes" id="UP000824159"/>
    </source>
</evidence>
<accession>A0A9D1HBA7</accession>
<organism evidence="2 3">
    <name type="scientific">Candidatus Allocopromorpha excrementavium</name>
    <dbReference type="NCBI Taxonomy" id="2840741"/>
    <lineage>
        <taxon>Bacteria</taxon>
        <taxon>Bacillati</taxon>
        <taxon>Bacillota</taxon>
        <taxon>Clostridia</taxon>
        <taxon>Eubacteriales</taxon>
        <taxon>Eubacteriaceae</taxon>
        <taxon>Eubacteriaceae incertae sedis</taxon>
        <taxon>Candidatus Allocopromorpha</taxon>
    </lineage>
</organism>
<reference evidence="2" key="1">
    <citation type="submission" date="2020-10" db="EMBL/GenBank/DDBJ databases">
        <authorList>
            <person name="Gilroy R."/>
        </authorList>
    </citation>
    <scope>NUCLEOTIDE SEQUENCE</scope>
    <source>
        <strain evidence="2">CHK176-22527</strain>
    </source>
</reference>
<dbReference type="Pfam" id="PF04961">
    <property type="entry name" value="FTCD_C"/>
    <property type="match status" value="1"/>
</dbReference>
<feature type="domain" description="Cyclodeaminase/cyclohydrolase" evidence="1">
    <location>
        <begin position="7"/>
        <end position="186"/>
    </location>
</feature>
<dbReference type="EMBL" id="DVLX01000010">
    <property type="protein sequence ID" value="HIT98783.1"/>
    <property type="molecule type" value="Genomic_DNA"/>
</dbReference>
<proteinExistence type="predicted"/>
<protein>
    <submittedName>
        <fullName evidence="2">Cyclodeaminase/cyclohydrolase family protein</fullName>
    </submittedName>
</protein>
<evidence type="ECO:0000313" key="2">
    <source>
        <dbReference type="EMBL" id="HIT98783.1"/>
    </source>
</evidence>
<reference evidence="2" key="2">
    <citation type="journal article" date="2021" name="PeerJ">
        <title>Extensive microbial diversity within the chicken gut microbiome revealed by metagenomics and culture.</title>
        <authorList>
            <person name="Gilroy R."/>
            <person name="Ravi A."/>
            <person name="Getino M."/>
            <person name="Pursley I."/>
            <person name="Horton D.L."/>
            <person name="Alikhan N.F."/>
            <person name="Baker D."/>
            <person name="Gharbi K."/>
            <person name="Hall N."/>
            <person name="Watson M."/>
            <person name="Adriaenssens E.M."/>
            <person name="Foster-Nyarko E."/>
            <person name="Jarju S."/>
            <person name="Secka A."/>
            <person name="Antonio M."/>
            <person name="Oren A."/>
            <person name="Chaudhuri R.R."/>
            <person name="La Ragione R."/>
            <person name="Hildebrand F."/>
            <person name="Pallen M.J."/>
        </authorList>
    </citation>
    <scope>NUCLEOTIDE SEQUENCE</scope>
    <source>
        <strain evidence="2">CHK176-22527</strain>
    </source>
</reference>
<dbReference type="GO" id="GO:0003824">
    <property type="term" value="F:catalytic activity"/>
    <property type="evidence" value="ECO:0007669"/>
    <property type="project" value="InterPro"/>
</dbReference>
<sequence length="211" mass="23211">MLYTDKSCRKFIEAAASNEPVPGGGSVAAFAGALGTALGHMVGSLTLGREKYKDVEDDIMQMMKEAREIQNRLLRLVQMDIDAFDRLMSCYRKKASTEEEKEEKRALTEDALVEACEVPITIMKACGRAIELSGKFAEKGNAGVLSDAGASAAICKGALQAASLNVYINTISMKNRQKAENFNQRCAMYLMEYTTLADEIFDKVAERLKKQ</sequence>
<comment type="caution">
    <text evidence="2">The sequence shown here is derived from an EMBL/GenBank/DDBJ whole genome shotgun (WGS) entry which is preliminary data.</text>
</comment>